<gene>
    <name evidence="7" type="ORF">CTAYLR_010466</name>
</gene>
<keyword evidence="2" id="KW-0677">Repeat</keyword>
<evidence type="ECO:0000259" key="6">
    <source>
        <dbReference type="PROSITE" id="PS51188"/>
    </source>
</evidence>
<dbReference type="SUPFAM" id="SSF49493">
    <property type="entry name" value="HSP40/DnaJ peptide-binding domain"/>
    <property type="match status" value="2"/>
</dbReference>
<dbReference type="PANTHER" id="PTHR43096">
    <property type="entry name" value="DNAJ HOMOLOG 1, MITOCHONDRIAL-RELATED"/>
    <property type="match status" value="1"/>
</dbReference>
<dbReference type="AlphaFoldDB" id="A0AAD7XJZ4"/>
<keyword evidence="3 5" id="KW-0863">Zinc-finger</keyword>
<dbReference type="PROSITE" id="PS51188">
    <property type="entry name" value="ZF_CR"/>
    <property type="match status" value="1"/>
</dbReference>
<dbReference type="GO" id="GO:0005737">
    <property type="term" value="C:cytoplasm"/>
    <property type="evidence" value="ECO:0007669"/>
    <property type="project" value="TreeGrafter"/>
</dbReference>
<evidence type="ECO:0000256" key="2">
    <source>
        <dbReference type="ARBA" id="ARBA00022737"/>
    </source>
</evidence>
<evidence type="ECO:0000256" key="5">
    <source>
        <dbReference type="PROSITE-ProRule" id="PRU00546"/>
    </source>
</evidence>
<evidence type="ECO:0000256" key="1">
    <source>
        <dbReference type="ARBA" id="ARBA00022723"/>
    </source>
</evidence>
<dbReference type="FunFam" id="2.60.260.20:FF:000005">
    <property type="entry name" value="Chaperone protein dnaJ 1, mitochondrial"/>
    <property type="match status" value="1"/>
</dbReference>
<evidence type="ECO:0000313" key="7">
    <source>
        <dbReference type="EMBL" id="KAJ8598965.1"/>
    </source>
</evidence>
<feature type="zinc finger region" description="CR-type" evidence="5">
    <location>
        <begin position="1"/>
        <end position="43"/>
    </location>
</feature>
<proteinExistence type="predicted"/>
<dbReference type="CDD" id="cd10747">
    <property type="entry name" value="DnaJ_C"/>
    <property type="match status" value="1"/>
</dbReference>
<feature type="domain" description="CR-type" evidence="6">
    <location>
        <begin position="1"/>
        <end position="43"/>
    </location>
</feature>
<dbReference type="GO" id="GO:0008270">
    <property type="term" value="F:zinc ion binding"/>
    <property type="evidence" value="ECO:0007669"/>
    <property type="project" value="UniProtKB-KW"/>
</dbReference>
<dbReference type="GO" id="GO:0042026">
    <property type="term" value="P:protein refolding"/>
    <property type="evidence" value="ECO:0007669"/>
    <property type="project" value="TreeGrafter"/>
</dbReference>
<evidence type="ECO:0000313" key="8">
    <source>
        <dbReference type="Proteomes" id="UP001230188"/>
    </source>
</evidence>
<dbReference type="InterPro" id="IPR002939">
    <property type="entry name" value="DnaJ_C"/>
</dbReference>
<evidence type="ECO:0000256" key="3">
    <source>
        <dbReference type="ARBA" id="ARBA00022771"/>
    </source>
</evidence>
<reference evidence="7" key="1">
    <citation type="submission" date="2023-01" db="EMBL/GenBank/DDBJ databases">
        <title>Metagenome sequencing of chrysophaentin producing Chrysophaeum taylorii.</title>
        <authorList>
            <person name="Davison J."/>
            <person name="Bewley C."/>
        </authorList>
    </citation>
    <scope>NUCLEOTIDE SEQUENCE</scope>
    <source>
        <strain evidence="7">NIES-1699</strain>
    </source>
</reference>
<accession>A0AAD7XJZ4</accession>
<dbReference type="EMBL" id="JAQMWT010000602">
    <property type="protein sequence ID" value="KAJ8598965.1"/>
    <property type="molecule type" value="Genomic_DNA"/>
</dbReference>
<dbReference type="Pfam" id="PF01556">
    <property type="entry name" value="DnaJ_C"/>
    <property type="match status" value="1"/>
</dbReference>
<dbReference type="InterPro" id="IPR036410">
    <property type="entry name" value="HSP_DnaJ_Cys-rich_dom_sf"/>
</dbReference>
<organism evidence="7 8">
    <name type="scientific">Chrysophaeum taylorii</name>
    <dbReference type="NCBI Taxonomy" id="2483200"/>
    <lineage>
        <taxon>Eukaryota</taxon>
        <taxon>Sar</taxon>
        <taxon>Stramenopiles</taxon>
        <taxon>Ochrophyta</taxon>
        <taxon>Pelagophyceae</taxon>
        <taxon>Pelagomonadales</taxon>
        <taxon>Pelagomonadaceae</taxon>
        <taxon>Chrysophaeum</taxon>
    </lineage>
</organism>
<evidence type="ECO:0000256" key="4">
    <source>
        <dbReference type="ARBA" id="ARBA00022833"/>
    </source>
</evidence>
<dbReference type="Gene3D" id="2.60.260.20">
    <property type="entry name" value="Urease metallochaperone UreE, N-terminal domain"/>
    <property type="match status" value="2"/>
</dbReference>
<dbReference type="GO" id="GO:0031072">
    <property type="term" value="F:heat shock protein binding"/>
    <property type="evidence" value="ECO:0007669"/>
    <property type="project" value="InterPro"/>
</dbReference>
<keyword evidence="8" id="KW-1185">Reference proteome</keyword>
<protein>
    <recommendedName>
        <fullName evidence="6">CR-type domain-containing protein</fullName>
    </recommendedName>
</protein>
<keyword evidence="1 5" id="KW-0479">Metal-binding</keyword>
<dbReference type="CDD" id="cd10719">
    <property type="entry name" value="DnaJ_zf"/>
    <property type="match status" value="1"/>
</dbReference>
<dbReference type="GO" id="GO:0051082">
    <property type="term" value="F:unfolded protein binding"/>
    <property type="evidence" value="ECO:0007669"/>
    <property type="project" value="InterPro"/>
</dbReference>
<name>A0AAD7XJZ4_9STRA</name>
<comment type="caution">
    <text evidence="7">The sequence shown here is derived from an EMBL/GenBank/DDBJ whole genome shotgun (WGS) entry which is preliminary data.</text>
</comment>
<dbReference type="SUPFAM" id="SSF57938">
    <property type="entry name" value="DnaJ/Hsp40 cysteine-rich domain"/>
    <property type="match status" value="1"/>
</dbReference>
<keyword evidence="4 5" id="KW-0862">Zinc</keyword>
<dbReference type="PANTHER" id="PTHR43096:SF10">
    <property type="entry name" value="CHAPERONE PROTEIN DNAJ A6, CHLOROPLASTIC"/>
    <property type="match status" value="1"/>
</dbReference>
<dbReference type="InterPro" id="IPR001305">
    <property type="entry name" value="HSP_DnaJ_Cys-rich_dom"/>
</dbReference>
<dbReference type="InterPro" id="IPR008971">
    <property type="entry name" value="HSP40/DnaJ_pept-bd"/>
</dbReference>
<dbReference type="Proteomes" id="UP001230188">
    <property type="component" value="Unassembled WGS sequence"/>
</dbReference>
<sequence>MQVTRTPLGNFQTQTTCPTCRGSGQQVDEYCGSCNGQGVQRKSKQVTVNIPCGVDDGVKLRVAGEGDAGTRGGPSGDLYIFIAVKPDPNLRRDGLDVYSQIQLDVVDVILGTTTTSPTIDGSTAFVVPPGTQPGDKIKLANKGVPMLNKKSSRGDHYVTIKVKIPIAISPKAKILLKQLQQEIQHSSNQN</sequence>